<dbReference type="Proteomes" id="UP000230500">
    <property type="component" value="Unassembled WGS sequence"/>
</dbReference>
<comment type="caution">
    <text evidence="1">The sequence shown here is derived from an EMBL/GenBank/DDBJ whole genome shotgun (WGS) entry which is preliminary data.</text>
</comment>
<gene>
    <name evidence="1" type="ORF">CUC04_09360</name>
</gene>
<dbReference type="AlphaFoldDB" id="A0A2G9ICR8"/>
<evidence type="ECO:0000313" key="2">
    <source>
        <dbReference type="Proteomes" id="UP000230500"/>
    </source>
</evidence>
<proteinExistence type="predicted"/>
<accession>A0A2G9ICR8</accession>
<name>A0A2G9ICR8_PREIN</name>
<sequence>MASETGLSRGGSSPPAPTKIQIRHNIKNKRMKIINATIKNAEIRTSERFIDAVNIALEIITEERTTVSLIVVGSNRKNSNKNEIGYSVSRIMDICEVDSFLEVENSPIHAIFENESTPNERLIGICGFFDKENKFIPSEEL</sequence>
<protein>
    <submittedName>
        <fullName evidence="1">Uncharacterized protein</fullName>
    </submittedName>
</protein>
<organism evidence="1 2">
    <name type="scientific">Prevotella intermedia</name>
    <dbReference type="NCBI Taxonomy" id="28131"/>
    <lineage>
        <taxon>Bacteria</taxon>
        <taxon>Pseudomonadati</taxon>
        <taxon>Bacteroidota</taxon>
        <taxon>Bacteroidia</taxon>
        <taxon>Bacteroidales</taxon>
        <taxon>Prevotellaceae</taxon>
        <taxon>Prevotella</taxon>
    </lineage>
</organism>
<reference evidence="1 2" key="1">
    <citation type="submission" date="2017-11" db="EMBL/GenBank/DDBJ databases">
        <title>Genome sequencing of Prevotella intermedia KCOM 2069.</title>
        <authorList>
            <person name="Kook J.-K."/>
            <person name="Park S.-N."/>
            <person name="Lim Y.K."/>
        </authorList>
    </citation>
    <scope>NUCLEOTIDE SEQUENCE [LARGE SCALE GENOMIC DNA]</scope>
    <source>
        <strain evidence="1 2">KCOM 2069</strain>
    </source>
</reference>
<dbReference type="EMBL" id="PESN01000002">
    <property type="protein sequence ID" value="PIN27564.1"/>
    <property type="molecule type" value="Genomic_DNA"/>
</dbReference>
<evidence type="ECO:0000313" key="1">
    <source>
        <dbReference type="EMBL" id="PIN27564.1"/>
    </source>
</evidence>